<proteinExistence type="predicted"/>
<dbReference type="EMBL" id="BAAAUD010000017">
    <property type="protein sequence ID" value="GAA2932902.1"/>
    <property type="molecule type" value="Genomic_DNA"/>
</dbReference>
<keyword evidence="2" id="KW-1185">Reference proteome</keyword>
<dbReference type="Proteomes" id="UP001500403">
    <property type="component" value="Unassembled WGS sequence"/>
</dbReference>
<reference evidence="1 2" key="1">
    <citation type="journal article" date="2019" name="Int. J. Syst. Evol. Microbiol.">
        <title>The Global Catalogue of Microorganisms (GCM) 10K type strain sequencing project: providing services to taxonomists for standard genome sequencing and annotation.</title>
        <authorList>
            <consortium name="The Broad Institute Genomics Platform"/>
            <consortium name="The Broad Institute Genome Sequencing Center for Infectious Disease"/>
            <person name="Wu L."/>
            <person name="Ma J."/>
        </authorList>
    </citation>
    <scope>NUCLEOTIDE SEQUENCE [LARGE SCALE GENOMIC DNA]</scope>
    <source>
        <strain evidence="1 2">JCM 9088</strain>
    </source>
</reference>
<dbReference type="SUPFAM" id="SSF117987">
    <property type="entry name" value="CRISPR-associated protein"/>
    <property type="match status" value="2"/>
</dbReference>
<gene>
    <name evidence="1" type="primary">cas6e</name>
    <name evidence="1" type="ORF">GCM10010446_17100</name>
</gene>
<evidence type="ECO:0000313" key="1">
    <source>
        <dbReference type="EMBL" id="GAA2932902.1"/>
    </source>
</evidence>
<dbReference type="CDD" id="cd09727">
    <property type="entry name" value="Cas6_I-E"/>
    <property type="match status" value="1"/>
</dbReference>
<name>A0ABN3X1V9_9ACTN</name>
<sequence>MTNLTRIVLDPHNAAAKADLADVDSLHKTLMRLVPDLISPTPRAIAGMLFRTEPGPDPTLLVQTDHTPDLTALPTSYGTARTLDLAPLLNSLTPGRTMRYRITAAPTIARSAGSPTRHPVTGKRRGKITHLTGDEAIAWWRRRAAAVGLEPVTVSSLPRPFPRARSTRSSPYFTLTQFDGVAHITDNGLLTHALKNGIGRAKSYGAGLLSLAPA</sequence>
<organism evidence="1 2">
    <name type="scientific">Streptomyces enissocaesilis</name>
    <dbReference type="NCBI Taxonomy" id="332589"/>
    <lineage>
        <taxon>Bacteria</taxon>
        <taxon>Bacillati</taxon>
        <taxon>Actinomycetota</taxon>
        <taxon>Actinomycetes</taxon>
        <taxon>Kitasatosporales</taxon>
        <taxon>Streptomycetaceae</taxon>
        <taxon>Streptomyces</taxon>
        <taxon>Streptomyces rochei group</taxon>
    </lineage>
</organism>
<dbReference type="NCBIfam" id="TIGR01907">
    <property type="entry name" value="casE_Cse3"/>
    <property type="match status" value="1"/>
</dbReference>
<dbReference type="Gene3D" id="3.30.70.1210">
    <property type="entry name" value="Crispr-associated protein, domain 2"/>
    <property type="match status" value="1"/>
</dbReference>
<accession>A0ABN3X1V9</accession>
<evidence type="ECO:0000313" key="2">
    <source>
        <dbReference type="Proteomes" id="UP001500403"/>
    </source>
</evidence>
<protein>
    <submittedName>
        <fullName evidence="1">Type I-E CRISPR-associated protein Cas6/Cse3/CasE</fullName>
    </submittedName>
</protein>
<dbReference type="Pfam" id="PF08798">
    <property type="entry name" value="CRISPR_assoc"/>
    <property type="match status" value="1"/>
</dbReference>
<dbReference type="SMART" id="SM01101">
    <property type="entry name" value="CRISPR_assoc"/>
    <property type="match status" value="1"/>
</dbReference>
<dbReference type="Gene3D" id="3.30.70.1200">
    <property type="entry name" value="Crispr-associated protein, domain 1"/>
    <property type="match status" value="1"/>
</dbReference>
<dbReference type="RefSeq" id="WP_344493050.1">
    <property type="nucleotide sequence ID" value="NZ_BAAAUD010000017.1"/>
</dbReference>
<dbReference type="InterPro" id="IPR010179">
    <property type="entry name" value="CRISPR-assoc_prot_Cse3"/>
</dbReference>
<comment type="caution">
    <text evidence="1">The sequence shown here is derived from an EMBL/GenBank/DDBJ whole genome shotgun (WGS) entry which is preliminary data.</text>
</comment>